<reference evidence="3" key="1">
    <citation type="submission" date="2017-08" db="EMBL/GenBank/DDBJ databases">
        <authorList>
            <person name="Varghese N."/>
            <person name="Submissions S."/>
        </authorList>
    </citation>
    <scope>NUCLEOTIDE SEQUENCE [LARGE SCALE GENOMIC DNA]</scope>
    <source>
        <strain evidence="3">KCTC 23107</strain>
    </source>
</reference>
<dbReference type="AlphaFoldDB" id="A0A286IBX5"/>
<organism evidence="2 3">
    <name type="scientific">Hoeflea halophila</name>
    <dbReference type="NCBI Taxonomy" id="714899"/>
    <lineage>
        <taxon>Bacteria</taxon>
        <taxon>Pseudomonadati</taxon>
        <taxon>Pseudomonadota</taxon>
        <taxon>Alphaproteobacteria</taxon>
        <taxon>Hyphomicrobiales</taxon>
        <taxon>Rhizobiaceae</taxon>
        <taxon>Hoeflea</taxon>
    </lineage>
</organism>
<dbReference type="Pfam" id="PF07022">
    <property type="entry name" value="Phage_CI_repr"/>
    <property type="match status" value="1"/>
</dbReference>
<evidence type="ECO:0000259" key="1">
    <source>
        <dbReference type="PROSITE" id="PS50943"/>
    </source>
</evidence>
<dbReference type="GO" id="GO:0045892">
    <property type="term" value="P:negative regulation of DNA-templated transcription"/>
    <property type="evidence" value="ECO:0007669"/>
    <property type="project" value="InterPro"/>
</dbReference>
<feature type="domain" description="HTH cro/C1-type" evidence="1">
    <location>
        <begin position="28"/>
        <end position="68"/>
    </location>
</feature>
<accession>A0A286IBX5</accession>
<dbReference type="InterPro" id="IPR010982">
    <property type="entry name" value="Lambda_DNA-bd_dom_sf"/>
</dbReference>
<gene>
    <name evidence="2" type="ORF">SAMN05877838_2473</name>
</gene>
<evidence type="ECO:0000313" key="3">
    <source>
        <dbReference type="Proteomes" id="UP000219465"/>
    </source>
</evidence>
<dbReference type="Proteomes" id="UP000219465">
    <property type="component" value="Unassembled WGS sequence"/>
</dbReference>
<dbReference type="SUPFAM" id="SSF47413">
    <property type="entry name" value="lambda repressor-like DNA-binding domains"/>
    <property type="match status" value="1"/>
</dbReference>
<dbReference type="CDD" id="cd00093">
    <property type="entry name" value="HTH_XRE"/>
    <property type="match status" value="1"/>
</dbReference>
<dbReference type="InterPro" id="IPR010744">
    <property type="entry name" value="Phage_CI_N"/>
</dbReference>
<dbReference type="GO" id="GO:0003677">
    <property type="term" value="F:DNA binding"/>
    <property type="evidence" value="ECO:0007669"/>
    <property type="project" value="InterPro"/>
</dbReference>
<proteinExistence type="predicted"/>
<dbReference type="Gene3D" id="1.10.260.40">
    <property type="entry name" value="lambda repressor-like DNA-binding domains"/>
    <property type="match status" value="1"/>
</dbReference>
<dbReference type="EMBL" id="OCPC01000003">
    <property type="protein sequence ID" value="SOE17572.1"/>
    <property type="molecule type" value="Genomic_DNA"/>
</dbReference>
<dbReference type="InterPro" id="IPR001387">
    <property type="entry name" value="Cro/C1-type_HTH"/>
</dbReference>
<keyword evidence="3" id="KW-1185">Reference proteome</keyword>
<protein>
    <submittedName>
        <fullName evidence="2">Bacteriophage CI repressor-like protein</fullName>
    </submittedName>
</protein>
<evidence type="ECO:0000313" key="2">
    <source>
        <dbReference type="EMBL" id="SOE17572.1"/>
    </source>
</evidence>
<sequence length="119" mass="13527">MPNQPIDTQRGKRIVRAMKQRGHNKAMALAVEIGVSPAAMSKWIHGHPMTLDNACLLARSLDVSLDWLALGRNAPDWQRREHLTDEELELLEMLRQRPPRILEPVLAILAEIPERDSPL</sequence>
<name>A0A286IBX5_9HYPH</name>
<dbReference type="RefSeq" id="WP_179759042.1">
    <property type="nucleotide sequence ID" value="NZ_OCPC01000003.1"/>
</dbReference>
<dbReference type="PROSITE" id="PS50943">
    <property type="entry name" value="HTH_CROC1"/>
    <property type="match status" value="1"/>
</dbReference>
<dbReference type="SMART" id="SM00530">
    <property type="entry name" value="HTH_XRE"/>
    <property type="match status" value="1"/>
</dbReference>